<accession>A0A8T1TZQ0</accession>
<sequence length="95" mass="11007">MDTYIPKYRIDWTTTSLIRLFSFSAMLENRVPRMKFSIVYQPTRVTALLCQVIRVPPILSAKKKQLKSAGSQLYQASLPLLEYRFGQKDMTDTNS</sequence>
<evidence type="ECO:0000313" key="1">
    <source>
        <dbReference type="EMBL" id="KAG6950737.1"/>
    </source>
</evidence>
<dbReference type="EMBL" id="JAENGZ010001096">
    <property type="protein sequence ID" value="KAG6950737.1"/>
    <property type="molecule type" value="Genomic_DNA"/>
</dbReference>
<dbReference type="Proteomes" id="UP000688947">
    <property type="component" value="Unassembled WGS sequence"/>
</dbReference>
<name>A0A8T1TZQ0_9STRA</name>
<dbReference type="AlphaFoldDB" id="A0A8T1TZQ0"/>
<protein>
    <submittedName>
        <fullName evidence="1">Uncharacterized protein</fullName>
    </submittedName>
</protein>
<comment type="caution">
    <text evidence="1">The sequence shown here is derived from an EMBL/GenBank/DDBJ whole genome shotgun (WGS) entry which is preliminary data.</text>
</comment>
<gene>
    <name evidence="1" type="ORF">JG687_00014072</name>
</gene>
<evidence type="ECO:0000313" key="2">
    <source>
        <dbReference type="Proteomes" id="UP000688947"/>
    </source>
</evidence>
<proteinExistence type="predicted"/>
<reference evidence="1" key="1">
    <citation type="submission" date="2021-01" db="EMBL/GenBank/DDBJ databases">
        <title>Phytophthora aleatoria, a newly-described species from Pinus radiata is distinct from Phytophthora cactorum isolates based on comparative genomics.</title>
        <authorList>
            <person name="Mcdougal R."/>
            <person name="Panda P."/>
            <person name="Williams N."/>
            <person name="Studholme D.J."/>
        </authorList>
    </citation>
    <scope>NUCLEOTIDE SEQUENCE</scope>
    <source>
        <strain evidence="1">NZFS 3830</strain>
    </source>
</reference>
<organism evidence="1 2">
    <name type="scientific">Phytophthora cactorum</name>
    <dbReference type="NCBI Taxonomy" id="29920"/>
    <lineage>
        <taxon>Eukaryota</taxon>
        <taxon>Sar</taxon>
        <taxon>Stramenopiles</taxon>
        <taxon>Oomycota</taxon>
        <taxon>Peronosporomycetes</taxon>
        <taxon>Peronosporales</taxon>
        <taxon>Peronosporaceae</taxon>
        <taxon>Phytophthora</taxon>
    </lineage>
</organism>